<dbReference type="PANTHER" id="PTHR30606:SF10">
    <property type="entry name" value="PHOSPHATIDYLINOSITOL MANNOSIDE ACYLTRANSFERASE"/>
    <property type="match status" value="1"/>
</dbReference>
<dbReference type="GO" id="GO:0009247">
    <property type="term" value="P:glycolipid biosynthetic process"/>
    <property type="evidence" value="ECO:0007669"/>
    <property type="project" value="UniProtKB-ARBA"/>
</dbReference>
<sequence>MNRWNRWFKSFRHYLEYLLFMLCMALSKALGLKQCESVANRIGDFFYDGLKVRRSIVERNLKGTFTDKSPEDIQTLAREIYRRQALHVIEVLRLPLIKSSKDASELLDIDGAEFLEKTKHAGKGGVIVSAHYGNWELLGLCTGLMVTPMNIVVKHLGNPHIDRWITATRTRHGNSVIYQERALRQGVQILSEGGILTVLGDQTDPTGSFKTDFLGRRSAVFLGPAFFALKARVPLFLGMCRRQENSRYIVEYQEIGTSDFSFCREDIEELTRRYTKAIGEYIYRFPEEWFWLHNRWKIPDQE</sequence>
<gene>
    <name evidence="7" type="ordered locus">Cphamn1_0369</name>
</gene>
<dbReference type="EMBL" id="CP001101">
    <property type="protein sequence ID" value="ACE03336.1"/>
    <property type="molecule type" value="Genomic_DNA"/>
</dbReference>
<proteinExistence type="predicted"/>
<keyword evidence="6 7" id="KW-0012">Acyltransferase</keyword>
<dbReference type="GO" id="GO:0005886">
    <property type="term" value="C:plasma membrane"/>
    <property type="evidence" value="ECO:0007669"/>
    <property type="project" value="UniProtKB-SubCell"/>
</dbReference>
<dbReference type="PANTHER" id="PTHR30606">
    <property type="entry name" value="LIPID A BIOSYNTHESIS LAUROYL ACYLTRANSFERASE"/>
    <property type="match status" value="1"/>
</dbReference>
<dbReference type="AlphaFoldDB" id="B3ELK7"/>
<name>B3ELK7_CHLPB</name>
<dbReference type="Pfam" id="PF03279">
    <property type="entry name" value="Lip_A_acyltrans"/>
    <property type="match status" value="1"/>
</dbReference>
<keyword evidence="2" id="KW-1003">Cell membrane</keyword>
<keyword evidence="3" id="KW-0997">Cell inner membrane</keyword>
<organism evidence="7">
    <name type="scientific">Chlorobium phaeobacteroides (strain BS1)</name>
    <dbReference type="NCBI Taxonomy" id="331678"/>
    <lineage>
        <taxon>Bacteria</taxon>
        <taxon>Pseudomonadati</taxon>
        <taxon>Chlorobiota</taxon>
        <taxon>Chlorobiia</taxon>
        <taxon>Chlorobiales</taxon>
        <taxon>Chlorobiaceae</taxon>
        <taxon>Chlorobium/Pelodictyon group</taxon>
        <taxon>Chlorobium</taxon>
    </lineage>
</organism>
<dbReference type="STRING" id="331678.Cphamn1_0369"/>
<evidence type="ECO:0000256" key="1">
    <source>
        <dbReference type="ARBA" id="ARBA00004533"/>
    </source>
</evidence>
<evidence type="ECO:0000256" key="3">
    <source>
        <dbReference type="ARBA" id="ARBA00022519"/>
    </source>
</evidence>
<evidence type="ECO:0000256" key="6">
    <source>
        <dbReference type="ARBA" id="ARBA00023315"/>
    </source>
</evidence>
<keyword evidence="4 7" id="KW-0808">Transferase</keyword>
<dbReference type="OrthoDB" id="9801955at2"/>
<dbReference type="GO" id="GO:0016746">
    <property type="term" value="F:acyltransferase activity"/>
    <property type="evidence" value="ECO:0007669"/>
    <property type="project" value="UniProtKB-KW"/>
</dbReference>
<evidence type="ECO:0000256" key="5">
    <source>
        <dbReference type="ARBA" id="ARBA00023136"/>
    </source>
</evidence>
<evidence type="ECO:0000256" key="4">
    <source>
        <dbReference type="ARBA" id="ARBA00022679"/>
    </source>
</evidence>
<evidence type="ECO:0000313" key="7">
    <source>
        <dbReference type="EMBL" id="ACE03336.1"/>
    </source>
</evidence>
<dbReference type="HOGENOM" id="CLU_049421_4_0_10"/>
<accession>B3ELK7</accession>
<reference evidence="7" key="1">
    <citation type="submission" date="2008-06" db="EMBL/GenBank/DDBJ databases">
        <title>Complete sequence of Chlorobium phaeobacteroides BS1.</title>
        <authorList>
            <consortium name="US DOE Joint Genome Institute"/>
            <person name="Lucas S."/>
            <person name="Copeland A."/>
            <person name="Lapidus A."/>
            <person name="Glavina del Rio T."/>
            <person name="Dalin E."/>
            <person name="Tice H."/>
            <person name="Bruce D."/>
            <person name="Goodwin L."/>
            <person name="Pitluck S."/>
            <person name="Schmutz J."/>
            <person name="Larimer F."/>
            <person name="Land M."/>
            <person name="Hauser L."/>
            <person name="Kyrpides N."/>
            <person name="Ovchinnikova G."/>
            <person name="Li T."/>
            <person name="Liu Z."/>
            <person name="Zhao F."/>
            <person name="Overmann J."/>
            <person name="Bryant D.A."/>
            <person name="Richardson P."/>
        </authorList>
    </citation>
    <scope>NUCLEOTIDE SEQUENCE [LARGE SCALE GENOMIC DNA]</scope>
    <source>
        <strain evidence="7">BS1</strain>
    </source>
</reference>
<dbReference type="InterPro" id="IPR004960">
    <property type="entry name" value="LipA_acyltrans"/>
</dbReference>
<keyword evidence="5" id="KW-0472">Membrane</keyword>
<protein>
    <submittedName>
        <fullName evidence="7">Lipid A biosynthesis acyltransferase</fullName>
    </submittedName>
</protein>
<dbReference type="KEGG" id="cpb:Cphamn1_0369"/>
<comment type="subcellular location">
    <subcellularLocation>
        <location evidence="1">Cell inner membrane</location>
    </subcellularLocation>
</comment>
<dbReference type="CDD" id="cd07984">
    <property type="entry name" value="LPLAT_LABLAT-like"/>
    <property type="match status" value="1"/>
</dbReference>
<evidence type="ECO:0000256" key="2">
    <source>
        <dbReference type="ARBA" id="ARBA00022475"/>
    </source>
</evidence>
<dbReference type="eggNOG" id="COG1560">
    <property type="taxonomic scope" value="Bacteria"/>
</dbReference>